<dbReference type="Pfam" id="PF02754">
    <property type="entry name" value="CCG"/>
    <property type="match status" value="2"/>
</dbReference>
<evidence type="ECO:0000313" key="9">
    <source>
        <dbReference type="EMBL" id="MEJ8850088.1"/>
    </source>
</evidence>
<keyword evidence="4" id="KW-0274">FAD</keyword>
<dbReference type="PANTHER" id="PTHR11748">
    <property type="entry name" value="D-LACTATE DEHYDROGENASE"/>
    <property type="match status" value="1"/>
</dbReference>
<dbReference type="InterPro" id="IPR004113">
    <property type="entry name" value="FAD-bd_oxidored_4_C"/>
</dbReference>
<proteinExistence type="predicted"/>
<dbReference type="PROSITE" id="PS51387">
    <property type="entry name" value="FAD_PCMH"/>
    <property type="match status" value="1"/>
</dbReference>
<dbReference type="Pfam" id="PF02913">
    <property type="entry name" value="FAD-oxidase_C"/>
    <property type="match status" value="1"/>
</dbReference>
<dbReference type="InterPro" id="IPR036318">
    <property type="entry name" value="FAD-bd_PCMH-like_sf"/>
</dbReference>
<feature type="domain" description="FAD-binding PCMH-type" evidence="8">
    <location>
        <begin position="49"/>
        <end position="277"/>
    </location>
</feature>
<dbReference type="InterPro" id="IPR016166">
    <property type="entry name" value="FAD-bd_PCMH"/>
</dbReference>
<dbReference type="EMBL" id="JBBKZT010000013">
    <property type="protein sequence ID" value="MEJ8850088.1"/>
    <property type="molecule type" value="Genomic_DNA"/>
</dbReference>
<evidence type="ECO:0000256" key="4">
    <source>
        <dbReference type="ARBA" id="ARBA00022827"/>
    </source>
</evidence>
<dbReference type="PROSITE" id="PS00198">
    <property type="entry name" value="4FE4S_FER_1"/>
    <property type="match status" value="1"/>
</dbReference>
<keyword evidence="2" id="KW-0285">Flavoprotein</keyword>
<comment type="cofactor">
    <cofactor evidence="1">
        <name>FAD</name>
        <dbReference type="ChEBI" id="CHEBI:57692"/>
    </cofactor>
</comment>
<organism evidence="9 10">
    <name type="scientific">Variovorax rhizosphaerae</name>
    <dbReference type="NCBI Taxonomy" id="1836200"/>
    <lineage>
        <taxon>Bacteria</taxon>
        <taxon>Pseudomonadati</taxon>
        <taxon>Pseudomonadota</taxon>
        <taxon>Betaproteobacteria</taxon>
        <taxon>Burkholderiales</taxon>
        <taxon>Comamonadaceae</taxon>
        <taxon>Variovorax</taxon>
    </lineage>
</organism>
<dbReference type="Pfam" id="PF13183">
    <property type="entry name" value="Fer4_8"/>
    <property type="match status" value="1"/>
</dbReference>
<evidence type="ECO:0000256" key="1">
    <source>
        <dbReference type="ARBA" id="ARBA00001974"/>
    </source>
</evidence>
<accession>A0ABU8WTN6</accession>
<keyword evidence="3" id="KW-0479">Metal-binding</keyword>
<dbReference type="InterPro" id="IPR006094">
    <property type="entry name" value="Oxid_FAD_bind_N"/>
</dbReference>
<sequence>MTKLPAPLPNDPKLIDVSALTARLTAALKGEVRFDNGARALYSADASNYRQVPIGVVIPRTTEDLVEAVRICHEFGAPILPRGGGTSMCGQSVNVAVVIDASKYLNHVLDVDPVNRCAHVEPGVICDALRDAAEVFNLTFAPDPSTHSRCTLGGMIGNNSCGPHSVMAGKTEENIEALEILTYDGARFWVGPTSPDELERIIAEGGRRGEIYAGLKALRDRYADEIRSRFPDIRRRVSGYNLNQLLPENGFNVARALVGTEGTCALVLQAKTTLVSSPPVRVLLALGYPDIYLAGDAVPSLMPFKPIALEGVGDGIIEGLRERGLKLDDIALLPNGNGWLLVEFGADSREQATAQAEALREYLQAQPEPPDMRLIVEPVLQQRIWSIRELGTSATQLSDVPSKSDAIVGWEDAAVDPARMGDYLREFQKLIDRYGYKTSLLGHFGDGCVHARIDFDLRTLEGLKTWRAFLTEAAHLVVKYGGSLNGEHGDGQAKAEFLPIMFGERLMQGFREFKEIWDPQHRMNPRNLINPHKIEENLRMGPDYKPRPVKTFFAFADKQGSFNRAVEHCVGMGKCRAKEAGTMCPSYRATGEERYSTRGRSRLLFEMLRGEVITDGWRSEEVKEALSMCLACKGCKSDCPTHVDMATYKAEFLSHYHEHKRRPIQAYSMGMIGSWAGLASALPWLTNFMTQTPGLRSIVKAVSGIAQQRTIARFASQTFRKRFSSREPSVGHRGQVLLWADTFNNYFHPETAMAAVEVLEHAGYEVIIPSVRLCCGRPLYDFGMLDQAKRQLRDILQALSPQISAGIPIVGLEPACVAVFRDEMVNLFPQDACARKMASQTYLLSEFLVKRADYVPPKLDRKALVHGHCHQKAIVGMADEVKLLKAMGLDMDLLDSGCCGMAGSFGFDKKKFDVSVKIGELVLLPEVRAAAQDTLIITNGYSCREQIEQCGDRRALHLAEVLQMAIRASRSVERHHHAEKSEGPVEIW</sequence>
<dbReference type="Pfam" id="PF01565">
    <property type="entry name" value="FAD_binding_4"/>
    <property type="match status" value="1"/>
</dbReference>
<dbReference type="InterPro" id="IPR016169">
    <property type="entry name" value="FAD-bd_PCMH_sub2"/>
</dbReference>
<protein>
    <submittedName>
        <fullName evidence="9">FAD-linked oxidase C-terminal domain-containing protein</fullName>
    </submittedName>
</protein>
<evidence type="ECO:0000256" key="2">
    <source>
        <dbReference type="ARBA" id="ARBA00022630"/>
    </source>
</evidence>
<keyword evidence="7" id="KW-0411">Iron-sulfur</keyword>
<gene>
    <name evidence="9" type="ORF">WKW82_25815</name>
</gene>
<dbReference type="SUPFAM" id="SSF56176">
    <property type="entry name" value="FAD-binding/transporter-associated domain-like"/>
    <property type="match status" value="1"/>
</dbReference>
<keyword evidence="5" id="KW-0560">Oxidoreductase</keyword>
<dbReference type="InterPro" id="IPR004017">
    <property type="entry name" value="Cys_rich_dom"/>
</dbReference>
<evidence type="ECO:0000313" key="10">
    <source>
        <dbReference type="Proteomes" id="UP001385892"/>
    </source>
</evidence>
<dbReference type="Gene3D" id="3.30.70.2740">
    <property type="match status" value="1"/>
</dbReference>
<dbReference type="InterPro" id="IPR017896">
    <property type="entry name" value="4Fe4S_Fe-S-bd"/>
</dbReference>
<evidence type="ECO:0000256" key="3">
    <source>
        <dbReference type="ARBA" id="ARBA00022723"/>
    </source>
</evidence>
<dbReference type="RefSeq" id="WP_340345304.1">
    <property type="nucleotide sequence ID" value="NZ_JBBKZT010000013.1"/>
</dbReference>
<name>A0ABU8WTN6_9BURK</name>
<dbReference type="Gene3D" id="3.30.465.10">
    <property type="match status" value="1"/>
</dbReference>
<evidence type="ECO:0000256" key="7">
    <source>
        <dbReference type="ARBA" id="ARBA00023014"/>
    </source>
</evidence>
<keyword evidence="10" id="KW-1185">Reference proteome</keyword>
<evidence type="ECO:0000256" key="5">
    <source>
        <dbReference type="ARBA" id="ARBA00023002"/>
    </source>
</evidence>
<dbReference type="InterPro" id="IPR017900">
    <property type="entry name" value="4Fe4S_Fe_S_CS"/>
</dbReference>
<dbReference type="Proteomes" id="UP001385892">
    <property type="component" value="Unassembled WGS sequence"/>
</dbReference>
<comment type="caution">
    <text evidence="9">The sequence shown here is derived from an EMBL/GenBank/DDBJ whole genome shotgun (WGS) entry which is preliminary data.</text>
</comment>
<dbReference type="SUPFAM" id="SSF46548">
    <property type="entry name" value="alpha-helical ferredoxin"/>
    <property type="match status" value="1"/>
</dbReference>
<reference evidence="9 10" key="1">
    <citation type="submission" date="2024-03" db="EMBL/GenBank/DDBJ databases">
        <title>Novel species of the genus Variovorax.</title>
        <authorList>
            <person name="Liu Q."/>
            <person name="Xin Y.-H."/>
        </authorList>
    </citation>
    <scope>NUCLEOTIDE SEQUENCE [LARGE SCALE GENOMIC DNA]</scope>
    <source>
        <strain evidence="9 10">KACC 18900</strain>
    </source>
</reference>
<keyword evidence="6" id="KW-0408">Iron</keyword>
<evidence type="ECO:0000259" key="8">
    <source>
        <dbReference type="PROSITE" id="PS51387"/>
    </source>
</evidence>
<evidence type="ECO:0000256" key="6">
    <source>
        <dbReference type="ARBA" id="ARBA00023004"/>
    </source>
</evidence>
<dbReference type="SUPFAM" id="SSF55103">
    <property type="entry name" value="FAD-linked oxidases, C-terminal domain"/>
    <property type="match status" value="1"/>
</dbReference>
<dbReference type="PANTHER" id="PTHR11748:SF119">
    <property type="entry name" value="D-2-HYDROXYGLUTARATE DEHYDROGENASE"/>
    <property type="match status" value="1"/>
</dbReference>
<dbReference type="InterPro" id="IPR016164">
    <property type="entry name" value="FAD-linked_Oxase-like_C"/>
</dbReference>